<dbReference type="InterPro" id="IPR029045">
    <property type="entry name" value="ClpP/crotonase-like_dom_sf"/>
</dbReference>
<dbReference type="InterPro" id="IPR018376">
    <property type="entry name" value="Enoyl-CoA_hyd/isom_CS"/>
</dbReference>
<evidence type="ECO:0000256" key="2">
    <source>
        <dbReference type="ARBA" id="ARBA00005254"/>
    </source>
</evidence>
<evidence type="ECO:0000256" key="1">
    <source>
        <dbReference type="ARBA" id="ARBA00005005"/>
    </source>
</evidence>
<keyword evidence="3" id="KW-0276">Fatty acid metabolism</keyword>
<comment type="pathway">
    <text evidence="1">Lipid metabolism; fatty acid beta-oxidation.</text>
</comment>
<dbReference type="Pfam" id="PF00378">
    <property type="entry name" value="ECH_1"/>
    <property type="match status" value="1"/>
</dbReference>
<sequence length="263" mass="28159">MARVKTEIRDHVAHVTLTRGDKMNGVDFEMAESIVAAGDALIDNEDVRAVVLSGEGRAFCAGLDVQSFAVLASQDPEARIMPRMGGRNTNLFQEVAMVWRRVPVPVIAALHGVAFGAGFQLALGADVRIAHPETKMAVMEMKWGLVPDMSGMVLMPEVMRSDVIRRMTYTAEPVLATKGIEWGFVTELSDDPLAAAQGLAAQIAGKSPSATRAAKRLIAFAESGAGEDAVLLEESREQAALVGGKDQLEVITANMQKRAPKFG</sequence>
<dbReference type="PANTHER" id="PTHR43149:SF1">
    <property type="entry name" value="DELTA(3,5)-DELTA(2,4)-DIENOYL-COA ISOMERASE, MITOCHONDRIAL"/>
    <property type="match status" value="1"/>
</dbReference>
<dbReference type="PROSITE" id="PS00166">
    <property type="entry name" value="ENOYL_COA_HYDRATASE"/>
    <property type="match status" value="1"/>
</dbReference>
<evidence type="ECO:0000313" key="7">
    <source>
        <dbReference type="EMBL" id="MDQ2095594.1"/>
    </source>
</evidence>
<dbReference type="CDD" id="cd06558">
    <property type="entry name" value="crotonase-like"/>
    <property type="match status" value="1"/>
</dbReference>
<dbReference type="Gene3D" id="1.10.12.10">
    <property type="entry name" value="Lyase 2-enoyl-coa Hydratase, Chain A, domain 2"/>
    <property type="match status" value="1"/>
</dbReference>
<dbReference type="AlphaFoldDB" id="A0AAJ1U9T3"/>
<dbReference type="GO" id="GO:0016853">
    <property type="term" value="F:isomerase activity"/>
    <property type="evidence" value="ECO:0007669"/>
    <property type="project" value="UniProtKB-KW"/>
</dbReference>
<reference evidence="7" key="1">
    <citation type="submission" date="2022-07" db="EMBL/GenBank/DDBJ databases">
        <authorList>
            <person name="Otstavnykh N."/>
            <person name="Isaeva M."/>
            <person name="Bystritskaya E."/>
        </authorList>
    </citation>
    <scope>NUCLEOTIDE SEQUENCE</scope>
    <source>
        <strain evidence="7">10Alg 79</strain>
    </source>
</reference>
<keyword evidence="8" id="KW-1185">Reference proteome</keyword>
<evidence type="ECO:0000256" key="5">
    <source>
        <dbReference type="ARBA" id="ARBA00023235"/>
    </source>
</evidence>
<keyword evidence="5" id="KW-0413">Isomerase</keyword>
<dbReference type="Gene3D" id="3.90.226.10">
    <property type="entry name" value="2-enoyl-CoA Hydratase, Chain A, domain 1"/>
    <property type="match status" value="1"/>
</dbReference>
<comment type="similarity">
    <text evidence="2 6">Belongs to the enoyl-CoA hydratase/isomerase family.</text>
</comment>
<dbReference type="PANTHER" id="PTHR43149">
    <property type="entry name" value="ENOYL-COA HYDRATASE"/>
    <property type="match status" value="1"/>
</dbReference>
<dbReference type="InterPro" id="IPR045002">
    <property type="entry name" value="Ech1-like"/>
</dbReference>
<evidence type="ECO:0000313" key="8">
    <source>
        <dbReference type="Proteomes" id="UP001227162"/>
    </source>
</evidence>
<proteinExistence type="inferred from homology"/>
<evidence type="ECO:0000256" key="4">
    <source>
        <dbReference type="ARBA" id="ARBA00023098"/>
    </source>
</evidence>
<accession>A0AAJ1U9T3</accession>
<keyword evidence="4" id="KW-0443">Lipid metabolism</keyword>
<comment type="caution">
    <text evidence="7">The sequence shown here is derived from an EMBL/GenBank/DDBJ whole genome shotgun (WGS) entry which is preliminary data.</text>
</comment>
<dbReference type="InterPro" id="IPR001753">
    <property type="entry name" value="Enoyl-CoA_hydra/iso"/>
</dbReference>
<dbReference type="SUPFAM" id="SSF52096">
    <property type="entry name" value="ClpP/crotonase"/>
    <property type="match status" value="1"/>
</dbReference>
<dbReference type="NCBIfam" id="NF005699">
    <property type="entry name" value="PRK07509.1"/>
    <property type="match status" value="1"/>
</dbReference>
<evidence type="ECO:0000256" key="3">
    <source>
        <dbReference type="ARBA" id="ARBA00022832"/>
    </source>
</evidence>
<dbReference type="GO" id="GO:0006631">
    <property type="term" value="P:fatty acid metabolic process"/>
    <property type="evidence" value="ECO:0007669"/>
    <property type="project" value="UniProtKB-KW"/>
</dbReference>
<evidence type="ECO:0000256" key="6">
    <source>
        <dbReference type="RuleBase" id="RU003707"/>
    </source>
</evidence>
<dbReference type="Proteomes" id="UP001227162">
    <property type="component" value="Unassembled WGS sequence"/>
</dbReference>
<dbReference type="EMBL" id="JANFFA010000005">
    <property type="protein sequence ID" value="MDQ2095594.1"/>
    <property type="molecule type" value="Genomic_DNA"/>
</dbReference>
<gene>
    <name evidence="7" type="ORF">NOI20_15860</name>
</gene>
<dbReference type="InterPro" id="IPR014748">
    <property type="entry name" value="Enoyl-CoA_hydra_C"/>
</dbReference>
<reference evidence="7" key="2">
    <citation type="submission" date="2023-04" db="EMBL/GenBank/DDBJ databases">
        <title>'Rhodoalgimonas zhirmunskyi' gen. nov., isolated from a red alga.</title>
        <authorList>
            <person name="Nedashkovskaya O.I."/>
            <person name="Otstavnykh N.Y."/>
            <person name="Bystritskaya E.P."/>
            <person name="Balabanova L.A."/>
            <person name="Isaeva M.P."/>
        </authorList>
    </citation>
    <scope>NUCLEOTIDE SEQUENCE</scope>
    <source>
        <strain evidence="7">10Alg 79</strain>
    </source>
</reference>
<protein>
    <submittedName>
        <fullName evidence="7">Crotonase/enoyl-CoA hydratase family protein</fullName>
    </submittedName>
</protein>
<name>A0AAJ1U9T3_9RHOB</name>
<dbReference type="RefSeq" id="WP_317627218.1">
    <property type="nucleotide sequence ID" value="NZ_JANFFA010000005.1"/>
</dbReference>
<organism evidence="7 8">
    <name type="scientific">Rhodalgimonas zhirmunskyi</name>
    <dbReference type="NCBI Taxonomy" id="2964767"/>
    <lineage>
        <taxon>Bacteria</taxon>
        <taxon>Pseudomonadati</taxon>
        <taxon>Pseudomonadota</taxon>
        <taxon>Alphaproteobacteria</taxon>
        <taxon>Rhodobacterales</taxon>
        <taxon>Roseobacteraceae</taxon>
        <taxon>Rhodalgimonas</taxon>
    </lineage>
</organism>